<keyword evidence="6 7" id="KW-0482">Metalloprotease</keyword>
<sequence length="705" mass="79939">MLQNSRAGSILLAGLLSLGCVPGMTSASVKQLSDYQAAATKANVIFNLPHWEKTPAQLQATMETVMSIADQRLNAIVALKPEQRTFANTITALDKAYFPVTAAAERIDVIQETSPSKEMRDIAAAATRRLETWFVDTSFRRDLYQAIRSFADTHPKVSGADAMYLKKVLRDYRRNGMDLPKEQRDRLQLLKNRLNELGLQFKRNISAAKPLVEFTREELEGVSEDFLNNKEIHGKDGKYRINANVTWQVVEVMRNARQEQTRKRLSIARTSRVLKKNTPLFVKILKTRAEIATLLGYKNWADYRIETKMAKNGKTAWDFLQKLNTGLTPKFQQELATYAELKAAETGQTDAQIHYWDVGYYKNQLTKSRYQVDKDKLKVYFELEHTLNGMFAIFEEIFNIRIEPVEAPYKWVDDLRLYAISDAGSGAPLGLLYMDMFPREGKYNHFAQFGVTPALRLQNGKYQRPVAALICNFPPPGNGKPSLLTYDDVETLFHEFGHALHTVLTQVDYMELSGTSVPRDFVEAPSQMLENWVRDKKVLDRFAVDYRDGKTKIPGDILNKLEQVRLATIATHYKGQLAYGLLDLTVHMTTDPKVFDNVVDVTNKVIGEVYIPVPEGSGLIASFGHLGGGYDAGYYGYAWADAIAADMASVFRKAPKGFMDKPTGMRLRKEIYATGSSREIEDSIRAFLQRERSLEPFFEFIGLKK</sequence>
<dbReference type="InterPro" id="IPR001567">
    <property type="entry name" value="Pept_M3A_M3B_dom"/>
</dbReference>
<evidence type="ECO:0000256" key="6">
    <source>
        <dbReference type="ARBA" id="ARBA00023049"/>
    </source>
</evidence>
<feature type="domain" description="Peptidase M3A/M3B catalytic" evidence="9">
    <location>
        <begin position="252"/>
        <end position="699"/>
    </location>
</feature>
<dbReference type="EMBL" id="AP012273">
    <property type="protein sequence ID" value="BAO43709.1"/>
    <property type="molecule type" value="Genomic_DNA"/>
</dbReference>
<evidence type="ECO:0000256" key="2">
    <source>
        <dbReference type="ARBA" id="ARBA00022670"/>
    </source>
</evidence>
<evidence type="ECO:0000313" key="10">
    <source>
        <dbReference type="EMBL" id="BAO43709.1"/>
    </source>
</evidence>
<keyword evidence="3 7" id="KW-0479">Metal-binding</keyword>
<dbReference type="Gene3D" id="1.20.1050.40">
    <property type="entry name" value="Endopeptidase. Chain P, domain 1"/>
    <property type="match status" value="1"/>
</dbReference>
<reference evidence="10 11" key="1">
    <citation type="journal article" date="2014" name="PLoS ONE">
        <title>Physiological and genomic features of a novel sulfur-oxidizing gammaproteobacterium belonging to a previously uncultivated symbiotic lineage isolated from a hydrothermal vent.</title>
        <authorList>
            <person name="Nunoura T."/>
            <person name="Takaki Y."/>
            <person name="Kazama H."/>
            <person name="Kakuta J."/>
            <person name="Shimamura S."/>
            <person name="Makita H."/>
            <person name="Hirai M."/>
            <person name="Miyazaki M."/>
            <person name="Takai K."/>
        </authorList>
    </citation>
    <scope>NUCLEOTIDE SEQUENCE [LARGE SCALE GENOMIC DNA]</scope>
    <source>
        <strain evidence="10 11">Hiromi1</strain>
    </source>
</reference>
<dbReference type="InterPro" id="IPR024077">
    <property type="entry name" value="Neurolysin/TOP_dom2"/>
</dbReference>
<dbReference type="InterPro" id="IPR045090">
    <property type="entry name" value="Pept_M3A_M3B"/>
</dbReference>
<dbReference type="Gene3D" id="1.10.1370.10">
    <property type="entry name" value="Neurolysin, domain 3"/>
    <property type="match status" value="1"/>
</dbReference>
<dbReference type="GO" id="GO:0004222">
    <property type="term" value="F:metalloendopeptidase activity"/>
    <property type="evidence" value="ECO:0007669"/>
    <property type="project" value="InterPro"/>
</dbReference>
<evidence type="ECO:0000256" key="5">
    <source>
        <dbReference type="ARBA" id="ARBA00022833"/>
    </source>
</evidence>
<feature type="chain" id="PRO_5031514379" description="Peptidase M3A/M3B catalytic domain-containing protein" evidence="8">
    <location>
        <begin position="28"/>
        <end position="705"/>
    </location>
</feature>
<dbReference type="GO" id="GO:0046872">
    <property type="term" value="F:metal ion binding"/>
    <property type="evidence" value="ECO:0007669"/>
    <property type="project" value="UniProtKB-UniRule"/>
</dbReference>
<dbReference type="PANTHER" id="PTHR11804">
    <property type="entry name" value="PROTEASE M3 THIMET OLIGOPEPTIDASE-RELATED"/>
    <property type="match status" value="1"/>
</dbReference>
<dbReference type="InterPro" id="IPR024080">
    <property type="entry name" value="Neurolysin/TOP_N"/>
</dbReference>
<gene>
    <name evidence="10" type="ORF">TBH_C0772</name>
</gene>
<evidence type="ECO:0000256" key="1">
    <source>
        <dbReference type="ARBA" id="ARBA00006040"/>
    </source>
</evidence>
<dbReference type="GO" id="GO:0006518">
    <property type="term" value="P:peptide metabolic process"/>
    <property type="evidence" value="ECO:0007669"/>
    <property type="project" value="TreeGrafter"/>
</dbReference>
<dbReference type="Gene3D" id="3.40.390.10">
    <property type="entry name" value="Collagenase (Catalytic Domain)"/>
    <property type="match status" value="1"/>
</dbReference>
<dbReference type="PROSITE" id="PS51257">
    <property type="entry name" value="PROKAR_LIPOPROTEIN"/>
    <property type="match status" value="1"/>
</dbReference>
<dbReference type="RefSeq" id="WP_041065697.1">
    <property type="nucleotide sequence ID" value="NZ_AP012273.1"/>
</dbReference>
<name>A0A7U6GHJ0_9GAMM</name>
<organism evidence="10 11">
    <name type="scientific">Thiolapillus brandeum</name>
    <dbReference type="NCBI Taxonomy" id="1076588"/>
    <lineage>
        <taxon>Bacteria</taxon>
        <taxon>Pseudomonadati</taxon>
        <taxon>Pseudomonadota</taxon>
        <taxon>Gammaproteobacteria</taxon>
        <taxon>Chromatiales</taxon>
        <taxon>Sedimenticolaceae</taxon>
        <taxon>Thiolapillus</taxon>
    </lineage>
</organism>
<keyword evidence="4 7" id="KW-0378">Hydrolase</keyword>
<dbReference type="GO" id="GO:0006508">
    <property type="term" value="P:proteolysis"/>
    <property type="evidence" value="ECO:0007669"/>
    <property type="project" value="UniProtKB-KW"/>
</dbReference>
<comment type="cofactor">
    <cofactor evidence="7">
        <name>Zn(2+)</name>
        <dbReference type="ChEBI" id="CHEBI:29105"/>
    </cofactor>
    <text evidence="7">Binds 1 zinc ion.</text>
</comment>
<dbReference type="Proteomes" id="UP000031631">
    <property type="component" value="Chromosome"/>
</dbReference>
<dbReference type="PANTHER" id="PTHR11804:SF84">
    <property type="entry name" value="SACCHAROLYSIN"/>
    <property type="match status" value="1"/>
</dbReference>
<evidence type="ECO:0000259" key="9">
    <source>
        <dbReference type="Pfam" id="PF01432"/>
    </source>
</evidence>
<keyword evidence="5 7" id="KW-0862">Zinc</keyword>
<evidence type="ECO:0000313" key="11">
    <source>
        <dbReference type="Proteomes" id="UP000031631"/>
    </source>
</evidence>
<dbReference type="SUPFAM" id="SSF55486">
    <property type="entry name" value="Metalloproteases ('zincins'), catalytic domain"/>
    <property type="match status" value="1"/>
</dbReference>
<evidence type="ECO:0000256" key="3">
    <source>
        <dbReference type="ARBA" id="ARBA00022723"/>
    </source>
</evidence>
<comment type="similarity">
    <text evidence="1 7">Belongs to the peptidase M3 family.</text>
</comment>
<keyword evidence="2 7" id="KW-0645">Protease</keyword>
<dbReference type="Pfam" id="PF01432">
    <property type="entry name" value="Peptidase_M3"/>
    <property type="match status" value="1"/>
</dbReference>
<evidence type="ECO:0000256" key="4">
    <source>
        <dbReference type="ARBA" id="ARBA00022801"/>
    </source>
</evidence>
<dbReference type="CDD" id="cd06455">
    <property type="entry name" value="M3A_TOP"/>
    <property type="match status" value="1"/>
</dbReference>
<keyword evidence="11" id="KW-1185">Reference proteome</keyword>
<proteinExistence type="inferred from homology"/>
<evidence type="ECO:0000256" key="8">
    <source>
        <dbReference type="SAM" id="SignalP"/>
    </source>
</evidence>
<accession>A0A7U6GHJ0</accession>
<protein>
    <recommendedName>
        <fullName evidence="9">Peptidase M3A/M3B catalytic domain-containing protein</fullName>
    </recommendedName>
</protein>
<dbReference type="KEGG" id="tbn:TBH_C0772"/>
<keyword evidence="8" id="KW-0732">Signal</keyword>
<dbReference type="InterPro" id="IPR024079">
    <property type="entry name" value="MetalloPept_cat_dom_sf"/>
</dbReference>
<evidence type="ECO:0000256" key="7">
    <source>
        <dbReference type="RuleBase" id="RU003435"/>
    </source>
</evidence>
<dbReference type="FunFam" id="3.40.390.10:FF:000074">
    <property type="entry name" value="Metalloprotease"/>
    <property type="match status" value="1"/>
</dbReference>
<feature type="signal peptide" evidence="8">
    <location>
        <begin position="1"/>
        <end position="27"/>
    </location>
</feature>
<dbReference type="AlphaFoldDB" id="A0A7U6GHJ0"/>